<dbReference type="EMBL" id="CAJFDH010000002">
    <property type="protein sequence ID" value="CAD5209769.1"/>
    <property type="molecule type" value="Genomic_DNA"/>
</dbReference>
<keyword evidence="4 6" id="KW-1133">Transmembrane helix</keyword>
<dbReference type="PANTHER" id="PTHR31627">
    <property type="entry name" value="SERPENTINE RECEPTOR CLASS GAMMA-RELATED"/>
    <property type="match status" value="1"/>
</dbReference>
<dbReference type="Proteomes" id="UP000783686">
    <property type="component" value="Unassembled WGS sequence"/>
</dbReference>
<proteinExistence type="inferred from homology"/>
<evidence type="ECO:0000256" key="2">
    <source>
        <dbReference type="ARBA" id="ARBA00005692"/>
    </source>
</evidence>
<keyword evidence="5 6" id="KW-0472">Membrane</keyword>
<keyword evidence="3 6" id="KW-0812">Transmembrane</keyword>
<evidence type="ECO:0000256" key="4">
    <source>
        <dbReference type="ARBA" id="ARBA00022989"/>
    </source>
</evidence>
<dbReference type="InterPro" id="IPR000609">
    <property type="entry name" value="7TM_GPCR_serpentine_rcpt_Srg"/>
</dbReference>
<gene>
    <name evidence="7" type="ORF">BOKJ2_LOCUS2853</name>
</gene>
<evidence type="ECO:0000256" key="3">
    <source>
        <dbReference type="ARBA" id="ARBA00022692"/>
    </source>
</evidence>
<evidence type="ECO:0000313" key="8">
    <source>
        <dbReference type="Proteomes" id="UP000614601"/>
    </source>
</evidence>
<dbReference type="Proteomes" id="UP000614601">
    <property type="component" value="Unassembled WGS sequence"/>
</dbReference>
<dbReference type="EMBL" id="CAJFCW020000002">
    <property type="protein sequence ID" value="CAG9090025.1"/>
    <property type="molecule type" value="Genomic_DNA"/>
</dbReference>
<comment type="similarity">
    <text evidence="2 6">Belongs to the nematode receptor-like protein srg family.</text>
</comment>
<sequence length="231" mass="27432">MYIMVIWILFIERKRFPSVFYKLVSIFGIQEVICYLLNQYVQRWPTSQFVYESYFRHLHAPSRFQILFYFFYFYTQLQGVLAATILAFNRVSCVLFPVNHDTVWRKHLKYVLILYYLSPLLCFWTLPFNKALIECSKDTGDDRECYFTYDHSHTFGISVGNNNHMAFITLSVISCIFNLVTIAVLTIRKKSLKVRRGYKQEINLFMTSFILFLTHLAYGIVEVSCLVLSWS</sequence>
<accession>A0A811K3R8</accession>
<feature type="transmembrane region" description="Helical" evidence="6">
    <location>
        <begin position="66"/>
        <end position="88"/>
    </location>
</feature>
<evidence type="ECO:0000256" key="1">
    <source>
        <dbReference type="ARBA" id="ARBA00004141"/>
    </source>
</evidence>
<dbReference type="OrthoDB" id="5861325at2759"/>
<dbReference type="GO" id="GO:0007606">
    <property type="term" value="P:sensory perception of chemical stimulus"/>
    <property type="evidence" value="ECO:0007669"/>
    <property type="project" value="UniProtKB-UniRule"/>
</dbReference>
<dbReference type="PRINTS" id="PR00698">
    <property type="entry name" value="TMPROTEINSRG"/>
</dbReference>
<protein>
    <recommendedName>
        <fullName evidence="6">Serpentine receptor class gamma</fullName>
    </recommendedName>
</protein>
<feature type="transmembrane region" description="Helical" evidence="6">
    <location>
        <begin position="165"/>
        <end position="187"/>
    </location>
</feature>
<evidence type="ECO:0000313" key="7">
    <source>
        <dbReference type="EMBL" id="CAD5209769.1"/>
    </source>
</evidence>
<name>A0A811K3R8_9BILA</name>
<dbReference type="GO" id="GO:0016020">
    <property type="term" value="C:membrane"/>
    <property type="evidence" value="ECO:0007669"/>
    <property type="project" value="UniProtKB-SubCell"/>
</dbReference>
<keyword evidence="8" id="KW-1185">Reference proteome</keyword>
<feature type="transmembrane region" description="Helical" evidence="6">
    <location>
        <begin position="108"/>
        <end position="126"/>
    </location>
</feature>
<feature type="transmembrane region" description="Helical" evidence="6">
    <location>
        <begin position="208"/>
        <end position="230"/>
    </location>
</feature>
<reference evidence="7" key="1">
    <citation type="submission" date="2020-09" db="EMBL/GenBank/DDBJ databases">
        <authorList>
            <person name="Kikuchi T."/>
        </authorList>
    </citation>
    <scope>NUCLEOTIDE SEQUENCE</scope>
    <source>
        <strain evidence="7">SH1</strain>
    </source>
</reference>
<dbReference type="Pfam" id="PF02118">
    <property type="entry name" value="Srg"/>
    <property type="match status" value="1"/>
</dbReference>
<dbReference type="AlphaFoldDB" id="A0A811K3R8"/>
<evidence type="ECO:0000256" key="5">
    <source>
        <dbReference type="ARBA" id="ARBA00023136"/>
    </source>
</evidence>
<feature type="transmembrane region" description="Helical" evidence="6">
    <location>
        <begin position="20"/>
        <end position="41"/>
    </location>
</feature>
<dbReference type="GO" id="GO:0004888">
    <property type="term" value="F:transmembrane signaling receptor activity"/>
    <property type="evidence" value="ECO:0007669"/>
    <property type="project" value="InterPro"/>
</dbReference>
<evidence type="ECO:0000256" key="6">
    <source>
        <dbReference type="RuleBase" id="RU280813"/>
    </source>
</evidence>
<organism evidence="7 8">
    <name type="scientific">Bursaphelenchus okinawaensis</name>
    <dbReference type="NCBI Taxonomy" id="465554"/>
    <lineage>
        <taxon>Eukaryota</taxon>
        <taxon>Metazoa</taxon>
        <taxon>Ecdysozoa</taxon>
        <taxon>Nematoda</taxon>
        <taxon>Chromadorea</taxon>
        <taxon>Rhabditida</taxon>
        <taxon>Tylenchina</taxon>
        <taxon>Tylenchomorpha</taxon>
        <taxon>Aphelenchoidea</taxon>
        <taxon>Aphelenchoididae</taxon>
        <taxon>Bursaphelenchus</taxon>
    </lineage>
</organism>
<dbReference type="SUPFAM" id="SSF81321">
    <property type="entry name" value="Family A G protein-coupled receptor-like"/>
    <property type="match status" value="1"/>
</dbReference>
<comment type="caution">
    <text evidence="6">Lacks conserved residue(s) required for the propagation of feature annotation.</text>
</comment>
<dbReference type="InterPro" id="IPR051119">
    <property type="entry name" value="Nematode_SR-like"/>
</dbReference>
<comment type="subcellular location">
    <subcellularLocation>
        <location evidence="1">Membrane</location>
        <topology evidence="1">Multi-pass membrane protein</topology>
    </subcellularLocation>
</comment>
<comment type="caution">
    <text evidence="7">The sequence shown here is derived from an EMBL/GenBank/DDBJ whole genome shotgun (WGS) entry which is preliminary data.</text>
</comment>